<evidence type="ECO:0000313" key="1">
    <source>
        <dbReference type="EMBL" id="SVC38689.1"/>
    </source>
</evidence>
<sequence length="135" mass="15850">VVLIISISINVLIGYHYSDKYTSTQIFDKFISSQPTNFEPIQIPEIYEKQILTLSFEKNVFAKQDFAPWKTEIIKKFQNIFEIPDYDDIILMPAEKISGDEHDEYLLNKYSTSAQDNDKIIFYELKPKKDIKTTL</sequence>
<gene>
    <name evidence="1" type="ORF">METZ01_LOCUS291543</name>
</gene>
<feature type="non-terminal residue" evidence="1">
    <location>
        <position position="135"/>
    </location>
</feature>
<name>A0A382LPP9_9ZZZZ</name>
<organism evidence="1">
    <name type="scientific">marine metagenome</name>
    <dbReference type="NCBI Taxonomy" id="408172"/>
    <lineage>
        <taxon>unclassified sequences</taxon>
        <taxon>metagenomes</taxon>
        <taxon>ecological metagenomes</taxon>
    </lineage>
</organism>
<dbReference type="AlphaFoldDB" id="A0A382LPP9"/>
<reference evidence="1" key="1">
    <citation type="submission" date="2018-05" db="EMBL/GenBank/DDBJ databases">
        <authorList>
            <person name="Lanie J.A."/>
            <person name="Ng W.-L."/>
            <person name="Kazmierczak K.M."/>
            <person name="Andrzejewski T.M."/>
            <person name="Davidsen T.M."/>
            <person name="Wayne K.J."/>
            <person name="Tettelin H."/>
            <person name="Glass J.I."/>
            <person name="Rusch D."/>
            <person name="Podicherti R."/>
            <person name="Tsui H.-C.T."/>
            <person name="Winkler M.E."/>
        </authorList>
    </citation>
    <scope>NUCLEOTIDE SEQUENCE</scope>
</reference>
<dbReference type="EMBL" id="UINC01088457">
    <property type="protein sequence ID" value="SVC38689.1"/>
    <property type="molecule type" value="Genomic_DNA"/>
</dbReference>
<protein>
    <submittedName>
        <fullName evidence="1">Uncharacterized protein</fullName>
    </submittedName>
</protein>
<proteinExistence type="predicted"/>
<feature type="non-terminal residue" evidence="1">
    <location>
        <position position="1"/>
    </location>
</feature>
<accession>A0A382LPP9</accession>